<keyword evidence="2" id="KW-0805">Transcription regulation</keyword>
<dbReference type="SUPFAM" id="SSF52172">
    <property type="entry name" value="CheY-like"/>
    <property type="match status" value="1"/>
</dbReference>
<evidence type="ECO:0000256" key="2">
    <source>
        <dbReference type="ARBA" id="ARBA00023015"/>
    </source>
</evidence>
<accession>A0A9E6R5E3</accession>
<reference evidence="7" key="1">
    <citation type="submission" date="2021-08" db="EMBL/GenBank/DDBJ databases">
        <authorList>
            <person name="Zhang H."/>
            <person name="Xu M."/>
            <person name="Yu Z."/>
            <person name="Yang L."/>
            <person name="Cai Y."/>
        </authorList>
    </citation>
    <scope>NUCLEOTIDE SEQUENCE</scope>
    <source>
        <strain evidence="7">CHL1</strain>
    </source>
</reference>
<name>A0A9E6R5E3_9HYPH</name>
<dbReference type="Proteomes" id="UP000825701">
    <property type="component" value="Chromosome"/>
</dbReference>
<dbReference type="CDD" id="cd17546">
    <property type="entry name" value="REC_hyHK_CKI1_RcsC-like"/>
    <property type="match status" value="1"/>
</dbReference>
<dbReference type="PROSITE" id="PS50110">
    <property type="entry name" value="RESPONSE_REGULATORY"/>
    <property type="match status" value="1"/>
</dbReference>
<evidence type="ECO:0000256" key="1">
    <source>
        <dbReference type="ARBA" id="ARBA00022553"/>
    </source>
</evidence>
<dbReference type="InterPro" id="IPR001789">
    <property type="entry name" value="Sig_transdc_resp-reg_receiver"/>
</dbReference>
<dbReference type="KEGG" id="cmet:K6K41_15880"/>
<dbReference type="EMBL" id="CP081869">
    <property type="protein sequence ID" value="QZN98522.1"/>
    <property type="molecule type" value="Genomic_DNA"/>
</dbReference>
<keyword evidence="8" id="KW-1185">Reference proteome</keyword>
<proteinExistence type="predicted"/>
<gene>
    <name evidence="7" type="ORF">K6K41_15880</name>
</gene>
<evidence type="ECO:0000256" key="5">
    <source>
        <dbReference type="SAM" id="MobiDB-lite"/>
    </source>
</evidence>
<feature type="domain" description="Response regulatory" evidence="6">
    <location>
        <begin position="4"/>
        <end position="121"/>
    </location>
</feature>
<organism evidence="7 8">
    <name type="scientific">Chenggangzhangella methanolivorans</name>
    <dbReference type="NCBI Taxonomy" id="1437009"/>
    <lineage>
        <taxon>Bacteria</taxon>
        <taxon>Pseudomonadati</taxon>
        <taxon>Pseudomonadota</taxon>
        <taxon>Alphaproteobacteria</taxon>
        <taxon>Hyphomicrobiales</taxon>
        <taxon>Methylopilaceae</taxon>
        <taxon>Chenggangzhangella</taxon>
    </lineage>
</organism>
<evidence type="ECO:0000259" key="6">
    <source>
        <dbReference type="PROSITE" id="PS50110"/>
    </source>
</evidence>
<dbReference type="PANTHER" id="PTHR44591:SF3">
    <property type="entry name" value="RESPONSE REGULATORY DOMAIN-CONTAINING PROTEIN"/>
    <property type="match status" value="1"/>
</dbReference>
<protein>
    <submittedName>
        <fullName evidence="7">Response regulator</fullName>
    </submittedName>
</protein>
<evidence type="ECO:0000313" key="7">
    <source>
        <dbReference type="EMBL" id="QZN98522.1"/>
    </source>
</evidence>
<keyword evidence="3" id="KW-0804">Transcription</keyword>
<dbReference type="InterPro" id="IPR011006">
    <property type="entry name" value="CheY-like_superfamily"/>
</dbReference>
<evidence type="ECO:0000256" key="4">
    <source>
        <dbReference type="PROSITE-ProRule" id="PRU00169"/>
    </source>
</evidence>
<dbReference type="PANTHER" id="PTHR44591">
    <property type="entry name" value="STRESS RESPONSE REGULATOR PROTEIN 1"/>
    <property type="match status" value="1"/>
</dbReference>
<feature type="modified residue" description="4-aspartylphosphate" evidence="4">
    <location>
        <position position="53"/>
    </location>
</feature>
<dbReference type="AlphaFoldDB" id="A0A9E6R5E3"/>
<dbReference type="InterPro" id="IPR050595">
    <property type="entry name" value="Bact_response_regulator"/>
</dbReference>
<feature type="region of interest" description="Disordered" evidence="5">
    <location>
        <begin position="212"/>
        <end position="242"/>
    </location>
</feature>
<feature type="compositionally biased region" description="Low complexity" evidence="5">
    <location>
        <begin position="212"/>
        <end position="221"/>
    </location>
</feature>
<evidence type="ECO:0000313" key="8">
    <source>
        <dbReference type="Proteomes" id="UP000825701"/>
    </source>
</evidence>
<keyword evidence="1 4" id="KW-0597">Phosphoprotein</keyword>
<sequence length="242" mass="25435">MSRRILLVEDDGVTVDVVAGLLAAKGFDVDVATDGVSGVEKLCKGGYALALIDYHLPEIDGYASARVMGQMLIESERPKLVALTADPASLKARGDVAAVFDALLPKPFEPKKLLALVEELIRDPGHELAVDAARQAWIGLGLFDRPRAFAVPPATPAQALALRDYFELVDDLRSAEALLLLDAARVDALAAVRRQGAAHLIPAIDLTGARAASSTPRSAPTILPPGAASPTRCAPSAPAPRR</sequence>
<dbReference type="SMART" id="SM00448">
    <property type="entry name" value="REC"/>
    <property type="match status" value="1"/>
</dbReference>
<evidence type="ECO:0000256" key="3">
    <source>
        <dbReference type="ARBA" id="ARBA00023163"/>
    </source>
</evidence>
<dbReference type="RefSeq" id="WP_261401452.1">
    <property type="nucleotide sequence ID" value="NZ_CP081869.1"/>
</dbReference>
<dbReference type="Pfam" id="PF00072">
    <property type="entry name" value="Response_reg"/>
    <property type="match status" value="1"/>
</dbReference>
<dbReference type="GO" id="GO:0000160">
    <property type="term" value="P:phosphorelay signal transduction system"/>
    <property type="evidence" value="ECO:0007669"/>
    <property type="project" value="InterPro"/>
</dbReference>
<dbReference type="Gene3D" id="3.40.50.2300">
    <property type="match status" value="1"/>
</dbReference>